<dbReference type="InterPro" id="IPR036388">
    <property type="entry name" value="WH-like_DNA-bd_sf"/>
</dbReference>
<dbReference type="Proteomes" id="UP000241895">
    <property type="component" value="Unassembled WGS sequence"/>
</dbReference>
<protein>
    <submittedName>
        <fullName evidence="3">RNA-binding protein</fullName>
    </submittedName>
</protein>
<dbReference type="InterPro" id="IPR003029">
    <property type="entry name" value="S1_domain"/>
</dbReference>
<dbReference type="InterPro" id="IPR039566">
    <property type="entry name" value="CvfB_S1_st"/>
</dbReference>
<feature type="domain" description="S1 motif" evidence="2">
    <location>
        <begin position="62"/>
        <end position="123"/>
    </location>
</feature>
<dbReference type="InterPro" id="IPR040764">
    <property type="entry name" value="CvfB_WH"/>
</dbReference>
<dbReference type="PANTHER" id="PTHR37296">
    <property type="entry name" value="CONSERVED VIRULENCE FACTOR B"/>
    <property type="match status" value="1"/>
</dbReference>
<feature type="domain" description="S1 motif" evidence="2">
    <location>
        <begin position="136"/>
        <end position="198"/>
    </location>
</feature>
<sequence>MSDSRRRGTPPRSSNDKPSTHRSSNSASNDAANSRSRSAASKSSRSTSSGRSRQGHGSPKVAMGEVADLRVVQVTDFGAFLDWGHERDLLLPLSEQRLTPAVGRRVLVKVSEDRSGRPVASQRLERYITDHSDDHRAGDEVALVIADTTDLGVKAVVDHRCWGLIYHDEISRPLRRGQRLTGYVKRVREDGRLDLSLLPPGSARLDVVGEQVLKALRDAGGYLPLSDKSQAAEIKARLGVSKNAYKQAIGRLYKRRLIIIEDSGVRLAPRDSGATATSDGDGDGD</sequence>
<comment type="caution">
    <text evidence="3">The sequence shown here is derived from an EMBL/GenBank/DDBJ whole genome shotgun (WGS) entry which is preliminary data.</text>
</comment>
<dbReference type="InterPro" id="IPR014464">
    <property type="entry name" value="CvfB_fam"/>
</dbReference>
<name>A0ABX5IYN1_9GAMM</name>
<dbReference type="Pfam" id="PF13509">
    <property type="entry name" value="S1_2"/>
    <property type="match status" value="1"/>
</dbReference>
<evidence type="ECO:0000313" key="4">
    <source>
        <dbReference type="Proteomes" id="UP000241895"/>
    </source>
</evidence>
<feature type="compositionally biased region" description="Low complexity" evidence="1">
    <location>
        <begin position="22"/>
        <end position="52"/>
    </location>
</feature>
<dbReference type="PANTHER" id="PTHR37296:SF1">
    <property type="entry name" value="CONSERVED VIRULENCE FACTOR B"/>
    <property type="match status" value="1"/>
</dbReference>
<organism evidence="3 4">
    <name type="scientific">Halomonas litopenaei</name>
    <dbReference type="NCBI Taxonomy" id="2109328"/>
    <lineage>
        <taxon>Bacteria</taxon>
        <taxon>Pseudomonadati</taxon>
        <taxon>Pseudomonadota</taxon>
        <taxon>Gammaproteobacteria</taxon>
        <taxon>Oceanospirillales</taxon>
        <taxon>Halomonadaceae</taxon>
        <taxon>Halomonas</taxon>
    </lineage>
</organism>
<dbReference type="EMBL" id="PXNS01000003">
    <property type="protein sequence ID" value="PTL95702.1"/>
    <property type="molecule type" value="Genomic_DNA"/>
</dbReference>
<dbReference type="InterPro" id="IPR012340">
    <property type="entry name" value="NA-bd_OB-fold"/>
</dbReference>
<dbReference type="Pfam" id="PF17783">
    <property type="entry name" value="WHD_CvfB"/>
    <property type="match status" value="1"/>
</dbReference>
<dbReference type="SMART" id="SM00316">
    <property type="entry name" value="S1"/>
    <property type="match status" value="2"/>
</dbReference>
<reference evidence="3 4" key="1">
    <citation type="submission" date="2018-03" db="EMBL/GenBank/DDBJ databases">
        <authorList>
            <person name="Zhou J."/>
            <person name="Li X."/>
            <person name="Xue M."/>
            <person name="Yin J."/>
        </authorList>
    </citation>
    <scope>NUCLEOTIDE SEQUENCE [LARGE SCALE GENOMIC DNA]</scope>
    <source>
        <strain evidence="3 4">SYSU ZJ2214</strain>
    </source>
</reference>
<evidence type="ECO:0000256" key="1">
    <source>
        <dbReference type="SAM" id="MobiDB-lite"/>
    </source>
</evidence>
<evidence type="ECO:0000313" key="3">
    <source>
        <dbReference type="EMBL" id="PTL95702.1"/>
    </source>
</evidence>
<gene>
    <name evidence="3" type="ORF">C6W88_06480</name>
</gene>
<evidence type="ECO:0000259" key="2">
    <source>
        <dbReference type="SMART" id="SM00316"/>
    </source>
</evidence>
<keyword evidence="4" id="KW-1185">Reference proteome</keyword>
<feature type="region of interest" description="Disordered" evidence="1">
    <location>
        <begin position="1"/>
        <end position="62"/>
    </location>
</feature>
<proteinExistence type="predicted"/>
<dbReference type="Gene3D" id="2.40.50.140">
    <property type="entry name" value="Nucleic acid-binding proteins"/>
    <property type="match status" value="2"/>
</dbReference>
<accession>A0ABX5IYN1</accession>
<dbReference type="Gene3D" id="1.10.10.10">
    <property type="entry name" value="Winged helix-like DNA-binding domain superfamily/Winged helix DNA-binding domain"/>
    <property type="match status" value="1"/>
</dbReference>